<accession>A0A3M8BY03</accession>
<gene>
    <name evidence="2" type="ORF">EDM52_20695</name>
</gene>
<evidence type="ECO:0000313" key="2">
    <source>
        <dbReference type="EMBL" id="RNB68271.1"/>
    </source>
</evidence>
<dbReference type="AlphaFoldDB" id="A0A3M8BY03"/>
<evidence type="ECO:0000313" key="3">
    <source>
        <dbReference type="Proteomes" id="UP000282028"/>
    </source>
</evidence>
<dbReference type="EMBL" id="RHHR01000045">
    <property type="protein sequence ID" value="RNB68271.1"/>
    <property type="molecule type" value="Genomic_DNA"/>
</dbReference>
<comment type="caution">
    <text evidence="2">The sequence shown here is derived from an EMBL/GenBank/DDBJ whole genome shotgun (WGS) entry which is preliminary data.</text>
</comment>
<keyword evidence="1" id="KW-1133">Transmembrane helix</keyword>
<feature type="transmembrane region" description="Helical" evidence="1">
    <location>
        <begin position="39"/>
        <end position="58"/>
    </location>
</feature>
<reference evidence="2 3" key="1">
    <citation type="submission" date="2018-10" db="EMBL/GenBank/DDBJ databases">
        <title>Phylogenomics of Brevibacillus.</title>
        <authorList>
            <person name="Dunlap C."/>
        </authorList>
    </citation>
    <scope>NUCLEOTIDE SEQUENCE [LARGE SCALE GENOMIC DNA]</scope>
    <source>
        <strain evidence="2 3">JCM 12215</strain>
    </source>
</reference>
<keyword evidence="1" id="KW-0812">Transmembrane</keyword>
<protein>
    <submittedName>
        <fullName evidence="2">Uncharacterized protein</fullName>
    </submittedName>
</protein>
<organism evidence="2 3">
    <name type="scientific">Brevibacillus invocatus</name>
    <dbReference type="NCBI Taxonomy" id="173959"/>
    <lineage>
        <taxon>Bacteria</taxon>
        <taxon>Bacillati</taxon>
        <taxon>Bacillota</taxon>
        <taxon>Bacilli</taxon>
        <taxon>Bacillales</taxon>
        <taxon>Paenibacillaceae</taxon>
        <taxon>Brevibacillus</taxon>
    </lineage>
</organism>
<sequence length="77" mass="8867">MSLLRGILVHIIQEKRGFPYFWMCVCPFGLVVWGKSGCLAAHALLFLLFKFVAILLPYDTMVMNDFTRMVWKGLSQP</sequence>
<name>A0A3M8BY03_9BACL</name>
<evidence type="ECO:0000256" key="1">
    <source>
        <dbReference type="SAM" id="Phobius"/>
    </source>
</evidence>
<proteinExistence type="predicted"/>
<feature type="transmembrane region" description="Helical" evidence="1">
    <location>
        <begin position="17"/>
        <end position="33"/>
    </location>
</feature>
<keyword evidence="3" id="KW-1185">Reference proteome</keyword>
<dbReference type="Proteomes" id="UP000282028">
    <property type="component" value="Unassembled WGS sequence"/>
</dbReference>
<keyword evidence="1" id="KW-0472">Membrane</keyword>